<evidence type="ECO:0000313" key="1">
    <source>
        <dbReference type="EMBL" id="PIQ68977.1"/>
    </source>
</evidence>
<gene>
    <name evidence="1" type="ORF">COV91_01100</name>
</gene>
<sequence length="113" mass="12826">MKALQCYRPTLWKLLRSIVLTGHGPETVLTQIRIPELPKVGSKWIVRSEMMQTVTDGSGKLVSITTRNTRFYKVRAIHFMVGSFSEDSWEIVPVVVCSGVFREFGEQKVKPVS</sequence>
<reference evidence="1 2" key="1">
    <citation type="submission" date="2017-09" db="EMBL/GenBank/DDBJ databases">
        <title>Depth-based differentiation of microbial function through sediment-hosted aquifers and enrichment of novel symbionts in the deep terrestrial subsurface.</title>
        <authorList>
            <person name="Probst A.J."/>
            <person name="Ladd B."/>
            <person name="Jarett J.K."/>
            <person name="Geller-Mcgrath D.E."/>
            <person name="Sieber C.M."/>
            <person name="Emerson J.B."/>
            <person name="Anantharaman K."/>
            <person name="Thomas B.C."/>
            <person name="Malmstrom R."/>
            <person name="Stieglmeier M."/>
            <person name="Klingl A."/>
            <person name="Woyke T."/>
            <person name="Ryan C.M."/>
            <person name="Banfield J.F."/>
        </authorList>
    </citation>
    <scope>NUCLEOTIDE SEQUENCE [LARGE SCALE GENOMIC DNA]</scope>
    <source>
        <strain evidence="1">CG11_big_fil_rev_8_21_14_0_20_46_11</strain>
    </source>
</reference>
<accession>A0A2H0KCM9</accession>
<organism evidence="1 2">
    <name type="scientific">Candidatus Taylorbacteria bacterium CG11_big_fil_rev_8_21_14_0_20_46_11</name>
    <dbReference type="NCBI Taxonomy" id="1975025"/>
    <lineage>
        <taxon>Bacteria</taxon>
        <taxon>Candidatus Tayloriibacteriota</taxon>
    </lineage>
</organism>
<comment type="caution">
    <text evidence="1">The sequence shown here is derived from an EMBL/GenBank/DDBJ whole genome shotgun (WGS) entry which is preliminary data.</text>
</comment>
<dbReference type="AlphaFoldDB" id="A0A2H0KCM9"/>
<evidence type="ECO:0000313" key="2">
    <source>
        <dbReference type="Proteomes" id="UP000229342"/>
    </source>
</evidence>
<proteinExistence type="predicted"/>
<dbReference type="Proteomes" id="UP000229342">
    <property type="component" value="Unassembled WGS sequence"/>
</dbReference>
<dbReference type="EMBL" id="PCVG01000015">
    <property type="protein sequence ID" value="PIQ68977.1"/>
    <property type="molecule type" value="Genomic_DNA"/>
</dbReference>
<name>A0A2H0KCM9_9BACT</name>
<protein>
    <submittedName>
        <fullName evidence="1">Uncharacterized protein</fullName>
    </submittedName>
</protein>